<proteinExistence type="predicted"/>
<sequence length="201" mass="23580">MNGERYFYYIKLINNPPDNSVVEYYVDLSAQLENDYELSVSQITELESLIGNYIKMKANPHIKVINAVTGIEEDPPRTKIDDFGGNAVFIGKEIRHGIEWDVYEPRASNNLFFKKWYYNERIASILDKTLEKAIPHRIPNYFDIPPWIFGNFSYRGIRYVPLAEIINNAIELEIIPNKYYLVQKGISREFIDNINDSNMWL</sequence>
<dbReference type="Proteomes" id="UP000192050">
    <property type="component" value="Chromosome"/>
</dbReference>
<gene>
    <name evidence="1" type="ORF">FAD_0423</name>
</gene>
<organism evidence="1 2">
    <name type="scientific">Ferroplasma acidiphilum</name>
    <dbReference type="NCBI Taxonomy" id="74969"/>
    <lineage>
        <taxon>Archaea</taxon>
        <taxon>Methanobacteriati</taxon>
        <taxon>Thermoplasmatota</taxon>
        <taxon>Thermoplasmata</taxon>
        <taxon>Thermoplasmatales</taxon>
        <taxon>Ferroplasmaceae</taxon>
        <taxon>Ferroplasma</taxon>
    </lineage>
</organism>
<evidence type="ECO:0000313" key="2">
    <source>
        <dbReference type="Proteomes" id="UP000192050"/>
    </source>
</evidence>
<name>A0A1V0N2M7_9ARCH</name>
<keyword evidence="2" id="KW-1185">Reference proteome</keyword>
<dbReference type="STRING" id="74969.FAD_0423"/>
<reference evidence="1 2" key="1">
    <citation type="submission" date="2011-10" db="EMBL/GenBank/DDBJ databases">
        <title>Metabolic and evolutionary patterns in the extreme acidophile Ferroplasma acidiphilum.</title>
        <authorList>
            <person name="Golyshina O.V."/>
            <person name="Kozyavkin S.A."/>
            <person name="Tatusov R.L."/>
            <person name="Slesarev A.I."/>
            <person name="Golyshin P.N."/>
        </authorList>
    </citation>
    <scope>NUCLEOTIDE SEQUENCE [LARGE SCALE GENOMIC DNA]</scope>
    <source>
        <strain evidence="2">Y</strain>
    </source>
</reference>
<dbReference type="AlphaFoldDB" id="A0A1V0N2M7"/>
<accession>A0A1V0N2M7</accession>
<dbReference type="EMBL" id="CP015363">
    <property type="protein sequence ID" value="ARD84341.1"/>
    <property type="molecule type" value="Genomic_DNA"/>
</dbReference>
<evidence type="ECO:0000313" key="1">
    <source>
        <dbReference type="EMBL" id="ARD84341.1"/>
    </source>
</evidence>
<dbReference type="KEGG" id="fai:FAD_0423"/>
<protein>
    <submittedName>
        <fullName evidence="1">Uncharacterized protein</fullName>
    </submittedName>
</protein>